<feature type="compositionally biased region" description="Low complexity" evidence="1">
    <location>
        <begin position="26"/>
        <end position="44"/>
    </location>
</feature>
<feature type="transmembrane region" description="Helical" evidence="2">
    <location>
        <begin position="392"/>
        <end position="411"/>
    </location>
</feature>
<accession>A0ABR3X7V2</accession>
<keyword evidence="2" id="KW-0472">Membrane</keyword>
<feature type="region of interest" description="Disordered" evidence="1">
    <location>
        <begin position="24"/>
        <end position="50"/>
    </location>
</feature>
<evidence type="ECO:0000259" key="3">
    <source>
        <dbReference type="Pfam" id="PF01757"/>
    </source>
</evidence>
<feature type="transmembrane region" description="Helical" evidence="2">
    <location>
        <begin position="423"/>
        <end position="442"/>
    </location>
</feature>
<evidence type="ECO:0000313" key="4">
    <source>
        <dbReference type="EMBL" id="KAL1872004.1"/>
    </source>
</evidence>
<dbReference type="InterPro" id="IPR002656">
    <property type="entry name" value="Acyl_transf_3_dom"/>
</dbReference>
<protein>
    <recommendedName>
        <fullName evidence="3">Acyltransferase 3 domain-containing protein</fullName>
    </recommendedName>
</protein>
<name>A0ABR3X7V2_9PEZI</name>
<organism evidence="4 5">
    <name type="scientific">Phialemonium thermophilum</name>
    <dbReference type="NCBI Taxonomy" id="223376"/>
    <lineage>
        <taxon>Eukaryota</taxon>
        <taxon>Fungi</taxon>
        <taxon>Dikarya</taxon>
        <taxon>Ascomycota</taxon>
        <taxon>Pezizomycotina</taxon>
        <taxon>Sordariomycetes</taxon>
        <taxon>Sordariomycetidae</taxon>
        <taxon>Cephalothecales</taxon>
        <taxon>Cephalothecaceae</taxon>
        <taxon>Phialemonium</taxon>
    </lineage>
</organism>
<feature type="transmembrane region" description="Helical" evidence="2">
    <location>
        <begin position="196"/>
        <end position="215"/>
    </location>
</feature>
<dbReference type="PANTHER" id="PTHR23028">
    <property type="entry name" value="ACETYLTRANSFERASE"/>
    <property type="match status" value="1"/>
</dbReference>
<keyword evidence="2" id="KW-0812">Transmembrane</keyword>
<feature type="domain" description="Acyltransferase 3" evidence="3">
    <location>
        <begin position="89"/>
        <end position="452"/>
    </location>
</feature>
<comment type="caution">
    <text evidence="4">The sequence shown here is derived from an EMBL/GenBank/DDBJ whole genome shotgun (WGS) entry which is preliminary data.</text>
</comment>
<proteinExistence type="predicted"/>
<feature type="transmembrane region" description="Helical" evidence="2">
    <location>
        <begin position="291"/>
        <end position="319"/>
    </location>
</feature>
<keyword evidence="5" id="KW-1185">Reference proteome</keyword>
<feature type="transmembrane region" description="Helical" evidence="2">
    <location>
        <begin position="483"/>
        <end position="502"/>
    </location>
</feature>
<feature type="transmembrane region" description="Helical" evidence="2">
    <location>
        <begin position="152"/>
        <end position="176"/>
    </location>
</feature>
<keyword evidence="2" id="KW-1133">Transmembrane helix</keyword>
<dbReference type="Proteomes" id="UP001586593">
    <property type="component" value="Unassembled WGS sequence"/>
</dbReference>
<evidence type="ECO:0000313" key="5">
    <source>
        <dbReference type="Proteomes" id="UP001586593"/>
    </source>
</evidence>
<gene>
    <name evidence="4" type="ORF">VTK73DRAFT_1748</name>
</gene>
<evidence type="ECO:0000256" key="1">
    <source>
        <dbReference type="SAM" id="MobiDB-lite"/>
    </source>
</evidence>
<sequence length="541" mass="62345">MAPQHLNGLGILDNGQWKDVEKNDWSSVTTSTPSSISPVSESPSWKSPLSWRPASATARPAKHYLCRLRSLLWGRSASRHPPEKLRRTAYLDGLRGFAAFLVYCQHHELWAHSSDHGGESTNPIFELGFGYDGKYAFCALPGIRTFFTGGHFAVAIFFAISGYVLTAKPLALLHAGDLGRMSDNLASALFRRWLRLYIPLMVTTFVYMLMWHLFFDGGRTIYAAQPQSNLRDEIWNWYAEFKNFSFIFTRGGEPWFSYNFHTWSIPVEMKGSIIVYTAVLSFSRMRTNARLFCTLVLMWYFMYVADGWYGCVFLCGVLIGDLEHLSAQGRLPWPLHQLAPYCGTVFWWHAFAVGIYLGGVPSRTIDVLELRRNRGWYYLSYLKPQATFDYKWFYLFWAAMFTMAAVPRLPVLRRFFETRFCQYLGRVSYALYLVHGPVLWILGDRLYTAAGWHTAWHRARLVNWVDRWTWLLPHKGPLGLEPSFLALQVVLLPVTFGLAELVTRWVDDPAVRLAAWLYAKMLPRPGEEQGNEKLSLEARKQ</sequence>
<dbReference type="InterPro" id="IPR050879">
    <property type="entry name" value="Acyltransferase_3"/>
</dbReference>
<dbReference type="PANTHER" id="PTHR23028:SF125">
    <property type="entry name" value="ACYLTRANSFERASE"/>
    <property type="match status" value="1"/>
</dbReference>
<reference evidence="4 5" key="1">
    <citation type="journal article" date="2024" name="Commun. Biol.">
        <title>Comparative genomic analysis of thermophilic fungi reveals convergent evolutionary adaptations and gene losses.</title>
        <authorList>
            <person name="Steindorff A.S."/>
            <person name="Aguilar-Pontes M.V."/>
            <person name="Robinson A.J."/>
            <person name="Andreopoulos B."/>
            <person name="LaButti K."/>
            <person name="Kuo A."/>
            <person name="Mondo S."/>
            <person name="Riley R."/>
            <person name="Otillar R."/>
            <person name="Haridas S."/>
            <person name="Lipzen A."/>
            <person name="Grimwood J."/>
            <person name="Schmutz J."/>
            <person name="Clum A."/>
            <person name="Reid I.D."/>
            <person name="Moisan M.C."/>
            <person name="Butler G."/>
            <person name="Nguyen T.T.M."/>
            <person name="Dewar K."/>
            <person name="Conant G."/>
            <person name="Drula E."/>
            <person name="Henrissat B."/>
            <person name="Hansel C."/>
            <person name="Singer S."/>
            <person name="Hutchinson M.I."/>
            <person name="de Vries R.P."/>
            <person name="Natvig D.O."/>
            <person name="Powell A.J."/>
            <person name="Tsang A."/>
            <person name="Grigoriev I.V."/>
        </authorList>
    </citation>
    <scope>NUCLEOTIDE SEQUENCE [LARGE SCALE GENOMIC DNA]</scope>
    <source>
        <strain evidence="4 5">ATCC 24622</strain>
    </source>
</reference>
<evidence type="ECO:0000256" key="2">
    <source>
        <dbReference type="SAM" id="Phobius"/>
    </source>
</evidence>
<dbReference type="EMBL" id="JAZHXJ010000145">
    <property type="protein sequence ID" value="KAL1872004.1"/>
    <property type="molecule type" value="Genomic_DNA"/>
</dbReference>
<dbReference type="Pfam" id="PF01757">
    <property type="entry name" value="Acyl_transf_3"/>
    <property type="match status" value="1"/>
</dbReference>